<proteinExistence type="predicted"/>
<dbReference type="STRING" id="857265.WG78_06500"/>
<dbReference type="RefSeq" id="WP_053936964.1">
    <property type="nucleotide sequence ID" value="NZ_LAQT01000003.1"/>
</dbReference>
<gene>
    <name evidence="2" type="ORF">WG78_06500</name>
</gene>
<evidence type="ECO:0000313" key="3">
    <source>
        <dbReference type="Proteomes" id="UP000037939"/>
    </source>
</evidence>
<dbReference type="OrthoDB" id="8717392at2"/>
<evidence type="ECO:0000313" key="2">
    <source>
        <dbReference type="EMBL" id="KPC54278.1"/>
    </source>
</evidence>
<dbReference type="SUPFAM" id="SSF103039">
    <property type="entry name" value="CheC-like"/>
    <property type="match status" value="1"/>
</dbReference>
<keyword evidence="3" id="KW-1185">Reference proteome</keyword>
<protein>
    <recommendedName>
        <fullName evidence="4">Chemotaxis phosphatase CheX-like domain-containing protein</fullName>
    </recommendedName>
</protein>
<reference evidence="2 3" key="1">
    <citation type="submission" date="2015-07" db="EMBL/GenBank/DDBJ databases">
        <title>Draft genome sequence of the Amantichitinum ursilacus IGB-41, a new chitin-degrading bacterium.</title>
        <authorList>
            <person name="Kirstahler P."/>
            <person name="Guenther M."/>
            <person name="Grumaz C."/>
            <person name="Rupp S."/>
            <person name="Zibek S."/>
            <person name="Sohn K."/>
        </authorList>
    </citation>
    <scope>NUCLEOTIDE SEQUENCE [LARGE SCALE GENOMIC DNA]</scope>
    <source>
        <strain evidence="2 3">IGB-41</strain>
    </source>
</reference>
<comment type="caution">
    <text evidence="2">The sequence shown here is derived from an EMBL/GenBank/DDBJ whole genome shotgun (WGS) entry which is preliminary data.</text>
</comment>
<dbReference type="InterPro" id="IPR028976">
    <property type="entry name" value="CheC-like_sf"/>
</dbReference>
<keyword evidence="1" id="KW-0145">Chemotaxis</keyword>
<name>A0A0N0XLQ5_9NEIS</name>
<sequence>MFSHAALENIYTLFEQSIQANAVALPSDVCVIERIALPDANGRPGHAVVLNISSYLFRIIALFDFEADATTGAHLALRGRSATPVLEGQALVDVLGELVNMICGSVNRSLCAAFRHAAMSTPFVLERHCARYINEVAPTAQQTFVITLNDSVRFGLTLSLCAAAGSDIDFRLAPAPVQEAVAGELEFF</sequence>
<dbReference type="EMBL" id="LAQT01000003">
    <property type="protein sequence ID" value="KPC54278.1"/>
    <property type="molecule type" value="Genomic_DNA"/>
</dbReference>
<organism evidence="2 3">
    <name type="scientific">Amantichitinum ursilacus</name>
    <dbReference type="NCBI Taxonomy" id="857265"/>
    <lineage>
        <taxon>Bacteria</taxon>
        <taxon>Pseudomonadati</taxon>
        <taxon>Pseudomonadota</taxon>
        <taxon>Betaproteobacteria</taxon>
        <taxon>Neisseriales</taxon>
        <taxon>Chitinibacteraceae</taxon>
        <taxon>Amantichitinum</taxon>
    </lineage>
</organism>
<dbReference type="Gene3D" id="3.40.1550.10">
    <property type="entry name" value="CheC-like"/>
    <property type="match status" value="1"/>
</dbReference>
<evidence type="ECO:0000256" key="1">
    <source>
        <dbReference type="ARBA" id="ARBA00022500"/>
    </source>
</evidence>
<accession>A0A0N0XLQ5</accession>
<dbReference type="AlphaFoldDB" id="A0A0N0XLQ5"/>
<evidence type="ECO:0008006" key="4">
    <source>
        <dbReference type="Google" id="ProtNLM"/>
    </source>
</evidence>
<dbReference type="Proteomes" id="UP000037939">
    <property type="component" value="Unassembled WGS sequence"/>
</dbReference>
<dbReference type="GO" id="GO:0006935">
    <property type="term" value="P:chemotaxis"/>
    <property type="evidence" value="ECO:0007669"/>
    <property type="project" value="UniProtKB-KW"/>
</dbReference>